<feature type="compositionally biased region" description="Basic and acidic residues" evidence="1">
    <location>
        <begin position="122"/>
        <end position="132"/>
    </location>
</feature>
<dbReference type="PANTHER" id="PTHR38166">
    <property type="entry name" value="C2H2-TYPE DOMAIN-CONTAINING PROTEIN-RELATED"/>
    <property type="match status" value="1"/>
</dbReference>
<feature type="region of interest" description="Disordered" evidence="1">
    <location>
        <begin position="332"/>
        <end position="381"/>
    </location>
</feature>
<comment type="caution">
    <text evidence="2">The sequence shown here is derived from an EMBL/GenBank/DDBJ whole genome shotgun (WGS) entry which is preliminary data.</text>
</comment>
<feature type="region of interest" description="Disordered" evidence="1">
    <location>
        <begin position="1"/>
        <end position="58"/>
    </location>
</feature>
<dbReference type="GeneID" id="87814404"/>
<dbReference type="AlphaFoldDB" id="A0AAN6UZE5"/>
<feature type="compositionally biased region" description="Low complexity" evidence="1">
    <location>
        <begin position="15"/>
        <end position="36"/>
    </location>
</feature>
<accession>A0AAN6UZE5</accession>
<dbReference type="EMBL" id="MU853603">
    <property type="protein sequence ID" value="KAK4142017.1"/>
    <property type="molecule type" value="Genomic_DNA"/>
</dbReference>
<proteinExistence type="predicted"/>
<feature type="compositionally biased region" description="Low complexity" evidence="1">
    <location>
        <begin position="359"/>
        <end position="381"/>
    </location>
</feature>
<evidence type="ECO:0008006" key="4">
    <source>
        <dbReference type="Google" id="ProtNLM"/>
    </source>
</evidence>
<dbReference type="PANTHER" id="PTHR38166:SF1">
    <property type="entry name" value="C2H2-TYPE DOMAIN-CONTAINING PROTEIN"/>
    <property type="match status" value="1"/>
</dbReference>
<feature type="compositionally biased region" description="Low complexity" evidence="1">
    <location>
        <begin position="335"/>
        <end position="351"/>
    </location>
</feature>
<sequence length="472" mass="51973">MASRSADTTPPPSHLPHSAASTVTTTTTASITTGPKKTPPPPKQQQQHEGKSFSCSDFLRRKEKEIVDRSMAYFELSLDRCLESSISSSVHATVAADAGATTAGAKRSGTTRSGKAKKKKVNPKESPDDRSRFACPFAKHDPAKHRHVKTCCGPGWEDAHRVKEHVYRAHSLKNVCPRCFSRFEKSESLQAHQRADTPCGLRAKTWESIGEEQEKQLHARAKAHSSEEDKWRDMYRVIFPGEKVPSPYYENDDSVSDSAATRQEHMLQQFDFIRQQLPRVVRSHMEVYVHQMFEEFQNKANQKVVEIIQFVEASMVRTFQFGLDHSTPVTANLYPPNNNNNNKSTPSSPISATLLPYESPALTHSTPATTTTDTYTGPPTASFPRITDIIGQLHNDPSYQDMCAITHRDIIGDMMAGQLGGGSDLLEGACEGLSENDSAYFSNSSSNAGTYPSTEGYAGSTASSMGVGFEGF</sequence>
<keyword evidence="3" id="KW-1185">Reference proteome</keyword>
<gene>
    <name evidence="2" type="ORF">C8A04DRAFT_13641</name>
</gene>
<name>A0AAN6UZE5_9PEZI</name>
<organism evidence="2 3">
    <name type="scientific">Dichotomopilus funicola</name>
    <dbReference type="NCBI Taxonomy" id="1934379"/>
    <lineage>
        <taxon>Eukaryota</taxon>
        <taxon>Fungi</taxon>
        <taxon>Dikarya</taxon>
        <taxon>Ascomycota</taxon>
        <taxon>Pezizomycotina</taxon>
        <taxon>Sordariomycetes</taxon>
        <taxon>Sordariomycetidae</taxon>
        <taxon>Sordariales</taxon>
        <taxon>Chaetomiaceae</taxon>
        <taxon>Dichotomopilus</taxon>
    </lineage>
</organism>
<evidence type="ECO:0000256" key="1">
    <source>
        <dbReference type="SAM" id="MobiDB-lite"/>
    </source>
</evidence>
<protein>
    <recommendedName>
        <fullName evidence="4">C2H2-type domain-containing protein</fullName>
    </recommendedName>
</protein>
<feature type="region of interest" description="Disordered" evidence="1">
    <location>
        <begin position="97"/>
        <end position="133"/>
    </location>
</feature>
<dbReference type="Proteomes" id="UP001302676">
    <property type="component" value="Unassembled WGS sequence"/>
</dbReference>
<dbReference type="RefSeq" id="XP_062635388.1">
    <property type="nucleotide sequence ID" value="XM_062777791.1"/>
</dbReference>
<evidence type="ECO:0000313" key="3">
    <source>
        <dbReference type="Proteomes" id="UP001302676"/>
    </source>
</evidence>
<reference evidence="2" key="1">
    <citation type="journal article" date="2023" name="Mol. Phylogenet. Evol.">
        <title>Genome-scale phylogeny and comparative genomics of the fungal order Sordariales.</title>
        <authorList>
            <person name="Hensen N."/>
            <person name="Bonometti L."/>
            <person name="Westerberg I."/>
            <person name="Brannstrom I.O."/>
            <person name="Guillou S."/>
            <person name="Cros-Aarteil S."/>
            <person name="Calhoun S."/>
            <person name="Haridas S."/>
            <person name="Kuo A."/>
            <person name="Mondo S."/>
            <person name="Pangilinan J."/>
            <person name="Riley R."/>
            <person name="LaButti K."/>
            <person name="Andreopoulos B."/>
            <person name="Lipzen A."/>
            <person name="Chen C."/>
            <person name="Yan M."/>
            <person name="Daum C."/>
            <person name="Ng V."/>
            <person name="Clum A."/>
            <person name="Steindorff A."/>
            <person name="Ohm R.A."/>
            <person name="Martin F."/>
            <person name="Silar P."/>
            <person name="Natvig D.O."/>
            <person name="Lalanne C."/>
            <person name="Gautier V."/>
            <person name="Ament-Velasquez S.L."/>
            <person name="Kruys A."/>
            <person name="Hutchinson M.I."/>
            <person name="Powell A.J."/>
            <person name="Barry K."/>
            <person name="Miller A.N."/>
            <person name="Grigoriev I.V."/>
            <person name="Debuchy R."/>
            <person name="Gladieux P."/>
            <person name="Hiltunen Thoren M."/>
            <person name="Johannesson H."/>
        </authorList>
    </citation>
    <scope>NUCLEOTIDE SEQUENCE</scope>
    <source>
        <strain evidence="2">CBS 141.50</strain>
    </source>
</reference>
<evidence type="ECO:0000313" key="2">
    <source>
        <dbReference type="EMBL" id="KAK4142017.1"/>
    </source>
</evidence>
<reference evidence="2" key="2">
    <citation type="submission" date="2023-05" db="EMBL/GenBank/DDBJ databases">
        <authorList>
            <consortium name="Lawrence Berkeley National Laboratory"/>
            <person name="Steindorff A."/>
            <person name="Hensen N."/>
            <person name="Bonometti L."/>
            <person name="Westerberg I."/>
            <person name="Brannstrom I.O."/>
            <person name="Guillou S."/>
            <person name="Cros-Aarteil S."/>
            <person name="Calhoun S."/>
            <person name="Haridas S."/>
            <person name="Kuo A."/>
            <person name="Mondo S."/>
            <person name="Pangilinan J."/>
            <person name="Riley R."/>
            <person name="Labutti K."/>
            <person name="Andreopoulos B."/>
            <person name="Lipzen A."/>
            <person name="Chen C."/>
            <person name="Yanf M."/>
            <person name="Daum C."/>
            <person name="Ng V."/>
            <person name="Clum A."/>
            <person name="Ohm R."/>
            <person name="Martin F."/>
            <person name="Silar P."/>
            <person name="Natvig D."/>
            <person name="Lalanne C."/>
            <person name="Gautier V."/>
            <person name="Ament-Velasquez S.L."/>
            <person name="Kruys A."/>
            <person name="Hutchinson M.I."/>
            <person name="Powell A.J."/>
            <person name="Barry K."/>
            <person name="Miller A.N."/>
            <person name="Grigoriev I.V."/>
            <person name="Debuchy R."/>
            <person name="Gladieux P."/>
            <person name="Thoren M.H."/>
            <person name="Johannesson H."/>
        </authorList>
    </citation>
    <scope>NUCLEOTIDE SEQUENCE</scope>
    <source>
        <strain evidence="2">CBS 141.50</strain>
    </source>
</reference>